<dbReference type="SUPFAM" id="SSF55455">
    <property type="entry name" value="SRF-like"/>
    <property type="match status" value="1"/>
</dbReference>
<dbReference type="InterPro" id="IPR036879">
    <property type="entry name" value="TF_MADSbox_sf"/>
</dbReference>
<keyword evidence="4" id="KW-0804">Transcription</keyword>
<dbReference type="Proteomes" id="UP000824120">
    <property type="component" value="Chromosome 9"/>
</dbReference>
<dbReference type="Pfam" id="PF00319">
    <property type="entry name" value="SRF-TF"/>
    <property type="match status" value="1"/>
</dbReference>
<evidence type="ECO:0000256" key="5">
    <source>
        <dbReference type="ARBA" id="ARBA00023242"/>
    </source>
</evidence>
<keyword evidence="2" id="KW-0805">Transcription regulation</keyword>
<dbReference type="GO" id="GO:0046983">
    <property type="term" value="F:protein dimerization activity"/>
    <property type="evidence" value="ECO:0007669"/>
    <property type="project" value="InterPro"/>
</dbReference>
<dbReference type="AlphaFoldDB" id="A0A9J5XAP8"/>
<evidence type="ECO:0000313" key="7">
    <source>
        <dbReference type="EMBL" id="KAG5584711.1"/>
    </source>
</evidence>
<comment type="caution">
    <text evidence="7">The sequence shown here is derived from an EMBL/GenBank/DDBJ whole genome shotgun (WGS) entry which is preliminary data.</text>
</comment>
<keyword evidence="5" id="KW-0539">Nucleus</keyword>
<dbReference type="GO" id="GO:0005634">
    <property type="term" value="C:nucleus"/>
    <property type="evidence" value="ECO:0007669"/>
    <property type="project" value="UniProtKB-SubCell"/>
</dbReference>
<dbReference type="Gene3D" id="3.40.1810.10">
    <property type="entry name" value="Transcription factor, MADS-box"/>
    <property type="match status" value="1"/>
</dbReference>
<reference evidence="7 8" key="1">
    <citation type="submission" date="2020-09" db="EMBL/GenBank/DDBJ databases">
        <title>De no assembly of potato wild relative species, Solanum commersonii.</title>
        <authorList>
            <person name="Cho K."/>
        </authorList>
    </citation>
    <scope>NUCLEOTIDE SEQUENCE [LARGE SCALE GENOMIC DNA]</scope>
    <source>
        <strain evidence="7">LZ3.2</strain>
        <tissue evidence="7">Leaf</tissue>
    </source>
</reference>
<evidence type="ECO:0000256" key="2">
    <source>
        <dbReference type="ARBA" id="ARBA00023015"/>
    </source>
</evidence>
<dbReference type="InterPro" id="IPR002100">
    <property type="entry name" value="TF_MADSbox"/>
</dbReference>
<organism evidence="7 8">
    <name type="scientific">Solanum commersonii</name>
    <name type="common">Commerson's wild potato</name>
    <name type="synonym">Commerson's nightshade</name>
    <dbReference type="NCBI Taxonomy" id="4109"/>
    <lineage>
        <taxon>Eukaryota</taxon>
        <taxon>Viridiplantae</taxon>
        <taxon>Streptophyta</taxon>
        <taxon>Embryophyta</taxon>
        <taxon>Tracheophyta</taxon>
        <taxon>Spermatophyta</taxon>
        <taxon>Magnoliopsida</taxon>
        <taxon>eudicotyledons</taxon>
        <taxon>Gunneridae</taxon>
        <taxon>Pentapetalae</taxon>
        <taxon>asterids</taxon>
        <taxon>lamiids</taxon>
        <taxon>Solanales</taxon>
        <taxon>Solanaceae</taxon>
        <taxon>Solanoideae</taxon>
        <taxon>Solaneae</taxon>
        <taxon>Solanum</taxon>
    </lineage>
</organism>
<keyword evidence="3" id="KW-0238">DNA-binding</keyword>
<accession>A0A9J5XAP8</accession>
<dbReference type="EMBL" id="JACXVP010000009">
    <property type="protein sequence ID" value="KAG5584711.1"/>
    <property type="molecule type" value="Genomic_DNA"/>
</dbReference>
<evidence type="ECO:0000313" key="8">
    <source>
        <dbReference type="Proteomes" id="UP000824120"/>
    </source>
</evidence>
<gene>
    <name evidence="7" type="ORF">H5410_045145</name>
</gene>
<evidence type="ECO:0000256" key="3">
    <source>
        <dbReference type="ARBA" id="ARBA00023125"/>
    </source>
</evidence>
<name>A0A9J5XAP8_SOLCO</name>
<proteinExistence type="predicted"/>
<feature type="domain" description="MADS-box" evidence="6">
    <location>
        <begin position="1"/>
        <end position="54"/>
    </location>
</feature>
<dbReference type="PROSITE" id="PS50066">
    <property type="entry name" value="MADS_BOX_2"/>
    <property type="match status" value="1"/>
</dbReference>
<keyword evidence="8" id="KW-1185">Reference proteome</keyword>
<evidence type="ECO:0000256" key="1">
    <source>
        <dbReference type="ARBA" id="ARBA00004123"/>
    </source>
</evidence>
<sequence>MMIIESNAKCIATFKKGVTSLIKEAHKLSITTEEHVVILVYSPSGNPYFYDSSYNFNTIDTFLNQNLENIVVDLDDVKAYTVH</sequence>
<evidence type="ECO:0000259" key="6">
    <source>
        <dbReference type="PROSITE" id="PS50066"/>
    </source>
</evidence>
<comment type="subcellular location">
    <subcellularLocation>
        <location evidence="1">Nucleus</location>
    </subcellularLocation>
</comment>
<dbReference type="GO" id="GO:0003677">
    <property type="term" value="F:DNA binding"/>
    <property type="evidence" value="ECO:0007669"/>
    <property type="project" value="UniProtKB-KW"/>
</dbReference>
<evidence type="ECO:0000256" key="4">
    <source>
        <dbReference type="ARBA" id="ARBA00023163"/>
    </source>
</evidence>
<protein>
    <recommendedName>
        <fullName evidence="6">MADS-box domain-containing protein</fullName>
    </recommendedName>
</protein>